<feature type="chain" id="PRO_5022739699" description="Lipoprotein" evidence="1">
    <location>
        <begin position="21"/>
        <end position="287"/>
    </location>
</feature>
<evidence type="ECO:0008006" key="4">
    <source>
        <dbReference type="Google" id="ProtNLM"/>
    </source>
</evidence>
<dbReference type="RefSeq" id="WP_130829156.1">
    <property type="nucleotide sequence ID" value="NZ_SDIK01000036.1"/>
</dbReference>
<protein>
    <recommendedName>
        <fullName evidence="4">Lipoprotein</fullName>
    </recommendedName>
</protein>
<name>A0A5C8GJQ3_9BACT</name>
<proteinExistence type="predicted"/>
<keyword evidence="1" id="KW-0732">Signal</keyword>
<dbReference type="OrthoDB" id="1081777at2"/>
<dbReference type="AlphaFoldDB" id="A0A5C8GJQ3"/>
<dbReference type="Proteomes" id="UP000321612">
    <property type="component" value="Unassembled WGS sequence"/>
</dbReference>
<evidence type="ECO:0000313" key="2">
    <source>
        <dbReference type="EMBL" id="TXJ62209.1"/>
    </source>
</evidence>
<reference evidence="3" key="1">
    <citation type="submission" date="2019-05" db="EMBL/GenBank/DDBJ databases">
        <title>Prevotella brunnea sp. nov., isolated from a wound of a patient.</title>
        <authorList>
            <person name="Buhl M."/>
        </authorList>
    </citation>
    <scope>NUCLEOTIDE SEQUENCE [LARGE SCALE GENOMIC DNA]</scope>
    <source>
        <strain evidence="3">A2672</strain>
    </source>
</reference>
<feature type="signal peptide" evidence="1">
    <location>
        <begin position="1"/>
        <end position="20"/>
    </location>
</feature>
<sequence>MKKLSMFLFALVLVATPFMFTSCNDDNEYYLSLVDEAVDGFRYDFPKGTDYYHAYNWFYCNYPMATDAEFVAFMTSIGFSPTPYWDAYNNGNYGWDSNYDNEVPTADQNLLDEVQMLCGEWQGTMVYEYTSDNSKQRIQETYMANMKFFQYNATSNSLSGNGVEVDTDADGNTQTLDFSWYVAMNGDIYIKYKSGTIFVLDANSQTEGFHLGYENERGYDTFFGVAISTNTEDVIYIDLERQATNAKGMFSKTRAATGRLGKKSFGKAKTNKAVLYEQTAKKQLRTR</sequence>
<comment type="caution">
    <text evidence="2">The sequence shown here is derived from an EMBL/GenBank/DDBJ whole genome shotgun (WGS) entry which is preliminary data.</text>
</comment>
<gene>
    <name evidence="2" type="ORF">ETF27_05380</name>
</gene>
<accession>A0A5C8GJQ3</accession>
<keyword evidence="3" id="KW-1185">Reference proteome</keyword>
<dbReference type="PROSITE" id="PS51257">
    <property type="entry name" value="PROKAR_LIPOPROTEIN"/>
    <property type="match status" value="1"/>
</dbReference>
<dbReference type="EMBL" id="SDIK01000036">
    <property type="protein sequence ID" value="TXJ62209.1"/>
    <property type="molecule type" value="Genomic_DNA"/>
</dbReference>
<organism evidence="2 3">
    <name type="scientific">Prevotella brunnea</name>
    <dbReference type="NCBI Taxonomy" id="2508867"/>
    <lineage>
        <taxon>Bacteria</taxon>
        <taxon>Pseudomonadati</taxon>
        <taxon>Bacteroidota</taxon>
        <taxon>Bacteroidia</taxon>
        <taxon>Bacteroidales</taxon>
        <taxon>Prevotellaceae</taxon>
        <taxon>Prevotella</taxon>
    </lineage>
</organism>
<evidence type="ECO:0000313" key="3">
    <source>
        <dbReference type="Proteomes" id="UP000321612"/>
    </source>
</evidence>
<evidence type="ECO:0000256" key="1">
    <source>
        <dbReference type="SAM" id="SignalP"/>
    </source>
</evidence>